<dbReference type="RefSeq" id="WP_381513076.1">
    <property type="nucleotide sequence ID" value="NZ_JBHUEL010000007.1"/>
</dbReference>
<sequence>MNGRRLLGQTLGEIASGALDASREAGRLVQVTTLELELPLDIRVAIDPEGPVLIGDVPLFRFRTAFDPPPAQLRVCWAAEPKEAAA</sequence>
<name>A0ABW4MDD3_9SPHN</name>
<keyword evidence="2" id="KW-1185">Reference proteome</keyword>
<comment type="caution">
    <text evidence="1">The sequence shown here is derived from an EMBL/GenBank/DDBJ whole genome shotgun (WGS) entry which is preliminary data.</text>
</comment>
<evidence type="ECO:0000313" key="2">
    <source>
        <dbReference type="Proteomes" id="UP001597215"/>
    </source>
</evidence>
<gene>
    <name evidence="1" type="ORF">ACFSAG_07505</name>
</gene>
<dbReference type="Proteomes" id="UP001597215">
    <property type="component" value="Unassembled WGS sequence"/>
</dbReference>
<protein>
    <submittedName>
        <fullName evidence="1">Uncharacterized protein</fullName>
    </submittedName>
</protein>
<accession>A0ABW4MDD3</accession>
<proteinExistence type="predicted"/>
<organism evidence="1 2">
    <name type="scientific">Sphingorhabdus buctiana</name>
    <dbReference type="NCBI Taxonomy" id="1508805"/>
    <lineage>
        <taxon>Bacteria</taxon>
        <taxon>Pseudomonadati</taxon>
        <taxon>Pseudomonadota</taxon>
        <taxon>Alphaproteobacteria</taxon>
        <taxon>Sphingomonadales</taxon>
        <taxon>Sphingomonadaceae</taxon>
        <taxon>Sphingorhabdus</taxon>
    </lineage>
</organism>
<reference evidence="2" key="1">
    <citation type="journal article" date="2019" name="Int. J. Syst. Evol. Microbiol.">
        <title>The Global Catalogue of Microorganisms (GCM) 10K type strain sequencing project: providing services to taxonomists for standard genome sequencing and annotation.</title>
        <authorList>
            <consortium name="The Broad Institute Genomics Platform"/>
            <consortium name="The Broad Institute Genome Sequencing Center for Infectious Disease"/>
            <person name="Wu L."/>
            <person name="Ma J."/>
        </authorList>
    </citation>
    <scope>NUCLEOTIDE SEQUENCE [LARGE SCALE GENOMIC DNA]</scope>
    <source>
        <strain evidence="2">CGMCC 1.12449</strain>
    </source>
</reference>
<evidence type="ECO:0000313" key="1">
    <source>
        <dbReference type="EMBL" id="MFD1766686.1"/>
    </source>
</evidence>
<dbReference type="EMBL" id="JBHUEL010000007">
    <property type="protein sequence ID" value="MFD1766686.1"/>
    <property type="molecule type" value="Genomic_DNA"/>
</dbReference>